<reference evidence="8 9" key="1">
    <citation type="journal article" date="2020" name="G3 (Bethesda)">
        <title>Draft Genome of the Common Snapping Turtle, Chelydra serpentina, a Model for Phenotypic Plasticity in Reptiles.</title>
        <authorList>
            <person name="Das D."/>
            <person name="Singh S.K."/>
            <person name="Bierstedt J."/>
            <person name="Erickson A."/>
            <person name="Galli G.L.J."/>
            <person name="Crossley D.A. 2nd"/>
            <person name="Rhen T."/>
        </authorList>
    </citation>
    <scope>NUCLEOTIDE SEQUENCE [LARGE SCALE GENOMIC DNA]</scope>
    <source>
        <strain evidence="8">KW</strain>
    </source>
</reference>
<name>A0A8T1T0P4_CHESE</name>
<dbReference type="InterPro" id="IPR027417">
    <property type="entry name" value="P-loop_NTPase"/>
</dbReference>
<feature type="non-terminal residue" evidence="8">
    <location>
        <position position="99"/>
    </location>
</feature>
<feature type="region of interest" description="Disordered" evidence="6">
    <location>
        <begin position="31"/>
        <end position="50"/>
    </location>
</feature>
<dbReference type="InterPro" id="IPR001609">
    <property type="entry name" value="Myosin_head_motor_dom-like"/>
</dbReference>
<evidence type="ECO:0000256" key="3">
    <source>
        <dbReference type="ARBA" id="ARBA00023123"/>
    </source>
</evidence>
<keyword evidence="9" id="KW-1185">Reference proteome</keyword>
<evidence type="ECO:0000256" key="5">
    <source>
        <dbReference type="PROSITE-ProRule" id="PRU00782"/>
    </source>
</evidence>
<comment type="similarity">
    <text evidence="5">Belongs to the TRAFAC class myosin-kinesin ATPase superfamily. Myosin family.</text>
</comment>
<dbReference type="PROSITE" id="PS51456">
    <property type="entry name" value="MYOSIN_MOTOR"/>
    <property type="match status" value="1"/>
</dbReference>
<evidence type="ECO:0000256" key="4">
    <source>
        <dbReference type="ARBA" id="ARBA00023175"/>
    </source>
</evidence>
<dbReference type="AlphaFoldDB" id="A0A8T1T0P4"/>
<keyword evidence="2" id="KW-0067">ATP-binding</keyword>
<dbReference type="Proteomes" id="UP000765507">
    <property type="component" value="Unassembled WGS sequence"/>
</dbReference>
<comment type="caution">
    <text evidence="5">Lacks conserved residue(s) required for the propagation of feature annotation.</text>
</comment>
<comment type="caution">
    <text evidence="8">The sequence shown here is derived from an EMBL/GenBank/DDBJ whole genome shotgun (WGS) entry which is preliminary data.</text>
</comment>
<dbReference type="PANTHER" id="PTHR22692">
    <property type="entry name" value="MYOSIN VII, XV"/>
    <property type="match status" value="1"/>
</dbReference>
<evidence type="ECO:0000256" key="2">
    <source>
        <dbReference type="ARBA" id="ARBA00022840"/>
    </source>
</evidence>
<sequence length="99" mass="11570">RKARGRADLEGVDRHTWRHVGRRGCLTQMHSICNLPPRSPREEPKEDGVEDMTQLQDLQEVAVLHNIKTRFDRELIYTYIGSILVSVNPYKMYNIYGTE</sequence>
<gene>
    <name evidence="8" type="ORF">G0U57_015560</name>
</gene>
<accession>A0A8T1T0P4</accession>
<dbReference type="InterPro" id="IPR036961">
    <property type="entry name" value="Kinesin_motor_dom_sf"/>
</dbReference>
<protein>
    <submittedName>
        <fullName evidence="8">Myosin XVA</fullName>
    </submittedName>
</protein>
<feature type="domain" description="Myosin motor" evidence="7">
    <location>
        <begin position="47"/>
        <end position="99"/>
    </location>
</feature>
<evidence type="ECO:0000256" key="1">
    <source>
        <dbReference type="ARBA" id="ARBA00022741"/>
    </source>
</evidence>
<dbReference type="GO" id="GO:0003779">
    <property type="term" value="F:actin binding"/>
    <property type="evidence" value="ECO:0007669"/>
    <property type="project" value="UniProtKB-KW"/>
</dbReference>
<organism evidence="8 9">
    <name type="scientific">Chelydra serpentina</name>
    <name type="common">Snapping turtle</name>
    <name type="synonym">Testudo serpentina</name>
    <dbReference type="NCBI Taxonomy" id="8475"/>
    <lineage>
        <taxon>Eukaryota</taxon>
        <taxon>Metazoa</taxon>
        <taxon>Chordata</taxon>
        <taxon>Craniata</taxon>
        <taxon>Vertebrata</taxon>
        <taxon>Euteleostomi</taxon>
        <taxon>Archelosauria</taxon>
        <taxon>Testudinata</taxon>
        <taxon>Testudines</taxon>
        <taxon>Cryptodira</taxon>
        <taxon>Durocryptodira</taxon>
        <taxon>Americhelydia</taxon>
        <taxon>Chelydroidea</taxon>
        <taxon>Chelydridae</taxon>
        <taxon>Chelydra</taxon>
    </lineage>
</organism>
<dbReference type="EMBL" id="JAHGAV010000048">
    <property type="protein sequence ID" value="KAG6935062.1"/>
    <property type="molecule type" value="Genomic_DNA"/>
</dbReference>
<dbReference type="SUPFAM" id="SSF52540">
    <property type="entry name" value="P-loop containing nucleoside triphosphate hydrolases"/>
    <property type="match status" value="1"/>
</dbReference>
<dbReference type="GO" id="GO:0005524">
    <property type="term" value="F:ATP binding"/>
    <property type="evidence" value="ECO:0007669"/>
    <property type="project" value="UniProtKB-KW"/>
</dbReference>
<dbReference type="GO" id="GO:0016459">
    <property type="term" value="C:myosin complex"/>
    <property type="evidence" value="ECO:0007669"/>
    <property type="project" value="UniProtKB-KW"/>
</dbReference>
<feature type="non-terminal residue" evidence="8">
    <location>
        <position position="1"/>
    </location>
</feature>
<keyword evidence="3 5" id="KW-0518">Myosin</keyword>
<keyword evidence="5" id="KW-0009">Actin-binding</keyword>
<dbReference type="OrthoDB" id="6108017at2759"/>
<evidence type="ECO:0000256" key="6">
    <source>
        <dbReference type="SAM" id="MobiDB-lite"/>
    </source>
</evidence>
<dbReference type="Gene3D" id="3.40.850.10">
    <property type="entry name" value="Kinesin motor domain"/>
    <property type="match status" value="1"/>
</dbReference>
<keyword evidence="1" id="KW-0547">Nucleotide-binding</keyword>
<keyword evidence="4" id="KW-0505">Motor protein</keyword>
<dbReference type="GO" id="GO:0003774">
    <property type="term" value="F:cytoskeletal motor activity"/>
    <property type="evidence" value="ECO:0007669"/>
    <property type="project" value="InterPro"/>
</dbReference>
<proteinExistence type="inferred from homology"/>
<evidence type="ECO:0000259" key="7">
    <source>
        <dbReference type="PROSITE" id="PS51456"/>
    </source>
</evidence>
<dbReference type="Pfam" id="PF00063">
    <property type="entry name" value="Myosin_head"/>
    <property type="match status" value="1"/>
</dbReference>
<evidence type="ECO:0000313" key="8">
    <source>
        <dbReference type="EMBL" id="KAG6935062.1"/>
    </source>
</evidence>
<evidence type="ECO:0000313" key="9">
    <source>
        <dbReference type="Proteomes" id="UP000765507"/>
    </source>
</evidence>
<dbReference type="PANTHER" id="PTHR22692:SF21">
    <property type="entry name" value="MYOSIN XVA"/>
    <property type="match status" value="1"/>
</dbReference>
<dbReference type="InterPro" id="IPR051567">
    <property type="entry name" value="Unconventional_Myosin_ATPase"/>
</dbReference>